<sequence length="71" mass="8277">MATNNKGIKDKILNNFHNIDSVNRINLRNAVFLMENKVKNYIIDNIDNMSSEELLLFKEILELLVKVKKNS</sequence>
<comment type="caution">
    <text evidence="1">The sequence shown here is derived from an EMBL/GenBank/DDBJ whole genome shotgun (WGS) entry which is preliminary data.</text>
</comment>
<evidence type="ECO:0000313" key="1">
    <source>
        <dbReference type="EMBL" id="RUL48628.1"/>
    </source>
</evidence>
<proteinExistence type="predicted"/>
<organism evidence="1 2">
    <name type="scientific">Lysinibacillus antri</name>
    <dbReference type="NCBI Taxonomy" id="2498145"/>
    <lineage>
        <taxon>Bacteria</taxon>
        <taxon>Bacillati</taxon>
        <taxon>Bacillota</taxon>
        <taxon>Bacilli</taxon>
        <taxon>Bacillales</taxon>
        <taxon>Bacillaceae</taxon>
        <taxon>Lysinibacillus</taxon>
    </lineage>
</organism>
<reference evidence="1 2" key="1">
    <citation type="submission" date="2018-12" db="EMBL/GenBank/DDBJ databases">
        <title>Lysinibacillus antri sp. nov., isolated from a cave soil.</title>
        <authorList>
            <person name="Narsing Rao M.P."/>
            <person name="Zhang H."/>
            <person name="Dong Z.-Y."/>
            <person name="Niu X.-K."/>
            <person name="Zhang K."/>
            <person name="Fang B.-Z."/>
            <person name="Kang Y.-Q."/>
            <person name="Xiao M."/>
            <person name="Li W.-J."/>
        </authorList>
    </citation>
    <scope>NUCLEOTIDE SEQUENCE [LARGE SCALE GENOMIC DNA]</scope>
    <source>
        <strain evidence="1 2">SYSU K30002</strain>
    </source>
</reference>
<gene>
    <name evidence="1" type="ORF">EK386_16820</name>
</gene>
<name>A0A3S0R4F7_9BACI</name>
<evidence type="ECO:0000313" key="2">
    <source>
        <dbReference type="Proteomes" id="UP000287910"/>
    </source>
</evidence>
<protein>
    <submittedName>
        <fullName evidence="1">Uncharacterized protein</fullName>
    </submittedName>
</protein>
<keyword evidence="2" id="KW-1185">Reference proteome</keyword>
<accession>A0A3S0R4F7</accession>
<dbReference type="AlphaFoldDB" id="A0A3S0R4F7"/>
<dbReference type="Proteomes" id="UP000287910">
    <property type="component" value="Unassembled WGS sequence"/>
</dbReference>
<dbReference type="RefSeq" id="WP_126660339.1">
    <property type="nucleotide sequence ID" value="NZ_RYYR01000031.1"/>
</dbReference>
<dbReference type="EMBL" id="RYYR01000031">
    <property type="protein sequence ID" value="RUL48628.1"/>
    <property type="molecule type" value="Genomic_DNA"/>
</dbReference>